<comment type="caution">
    <text evidence="1">The sequence shown here is derived from an EMBL/GenBank/DDBJ whole genome shotgun (WGS) entry which is preliminary data.</text>
</comment>
<organism evidence="1 2">
    <name type="scientific">Geodermatophilus normandii</name>
    <dbReference type="NCBI Taxonomy" id="1137989"/>
    <lineage>
        <taxon>Bacteria</taxon>
        <taxon>Bacillati</taxon>
        <taxon>Actinomycetota</taxon>
        <taxon>Actinomycetes</taxon>
        <taxon>Geodermatophilales</taxon>
        <taxon>Geodermatophilaceae</taxon>
        <taxon>Geodermatophilus</taxon>
    </lineage>
</organism>
<gene>
    <name evidence="1" type="ORF">JD79_04106</name>
</gene>
<sequence length="244" mass="26901">MSTWRDSDDAKQALAEQGYYDEDHEALNNTALAGTLAKIFMRKPVRASDAESFDRFTAVKHQGLSKNQLVDEVLPHFREGIELTDEEFELWKKNRKEHPDLDERQQTLASVGNLLWGTMCRTSSSGAVQKLLVPKGLLLVEAKLGREGEPGPLKVATDDHELIMEFFVRPRGDQLVRVSGSVRADCLMVGMAFDGISARMRQELGMSVTSAVTDLMQVASPNFAVITGSSTEDSKALTSGASKR</sequence>
<evidence type="ECO:0000313" key="1">
    <source>
        <dbReference type="EMBL" id="PWW24914.1"/>
    </source>
</evidence>
<dbReference type="OrthoDB" id="9828643at2"/>
<keyword evidence="2" id="KW-1185">Reference proteome</keyword>
<evidence type="ECO:0000313" key="2">
    <source>
        <dbReference type="Proteomes" id="UP000246661"/>
    </source>
</evidence>
<dbReference type="RefSeq" id="WP_110006978.1">
    <property type="nucleotide sequence ID" value="NZ_QGTX01000001.1"/>
</dbReference>
<protein>
    <submittedName>
        <fullName evidence="1">Uncharacterized protein</fullName>
    </submittedName>
</protein>
<name>A0A317QPL3_9ACTN</name>
<dbReference type="AlphaFoldDB" id="A0A317QPL3"/>
<proteinExistence type="predicted"/>
<reference evidence="2" key="1">
    <citation type="submission" date="2018-05" db="EMBL/GenBank/DDBJ databases">
        <authorList>
            <person name="Klenk H.-P."/>
            <person name="Huntemann M."/>
            <person name="Clum A."/>
            <person name="Pillay M."/>
            <person name="Palaniappan K."/>
            <person name="Varghese N."/>
            <person name="Mikhailova N."/>
            <person name="Stamatis D."/>
            <person name="Reddy T."/>
            <person name="Daum C."/>
            <person name="Shapiro N."/>
            <person name="Ivanova N."/>
            <person name="Kyrpides N."/>
            <person name="Woyke T."/>
        </authorList>
    </citation>
    <scope>NUCLEOTIDE SEQUENCE [LARGE SCALE GENOMIC DNA]</scope>
    <source>
        <strain evidence="2">DSM 45417</strain>
    </source>
</reference>
<dbReference type="EMBL" id="QGTX01000001">
    <property type="protein sequence ID" value="PWW24914.1"/>
    <property type="molecule type" value="Genomic_DNA"/>
</dbReference>
<dbReference type="Proteomes" id="UP000246661">
    <property type="component" value="Unassembled WGS sequence"/>
</dbReference>
<accession>A0A317QPL3</accession>